<dbReference type="GO" id="GO:0006355">
    <property type="term" value="P:regulation of DNA-templated transcription"/>
    <property type="evidence" value="ECO:0007669"/>
    <property type="project" value="TreeGrafter"/>
</dbReference>
<reference evidence="6" key="1">
    <citation type="journal article" date="2011" name="PLoS Biol.">
        <title>Gene gain and loss during evolution of obligate parasitism in the white rust pathogen of Arabidopsis thaliana.</title>
        <authorList>
            <person name="Kemen E."/>
            <person name="Gardiner A."/>
            <person name="Schultz-Larsen T."/>
            <person name="Kemen A.C."/>
            <person name="Balmuth A.L."/>
            <person name="Robert-Seilaniantz A."/>
            <person name="Bailey K."/>
            <person name="Holub E."/>
            <person name="Studholme D.J."/>
            <person name="Maclean D."/>
            <person name="Jones J.D."/>
        </authorList>
    </citation>
    <scope>NUCLEOTIDE SEQUENCE</scope>
</reference>
<feature type="region of interest" description="Disordered" evidence="4">
    <location>
        <begin position="109"/>
        <end position="144"/>
    </location>
</feature>
<keyword evidence="3" id="KW-0539">Nucleus</keyword>
<dbReference type="GO" id="GO:0005634">
    <property type="term" value="C:nucleus"/>
    <property type="evidence" value="ECO:0007669"/>
    <property type="project" value="UniProtKB-SubCell"/>
</dbReference>
<organism evidence="6">
    <name type="scientific">Albugo laibachii Nc14</name>
    <dbReference type="NCBI Taxonomy" id="890382"/>
    <lineage>
        <taxon>Eukaryota</taxon>
        <taxon>Sar</taxon>
        <taxon>Stramenopiles</taxon>
        <taxon>Oomycota</taxon>
        <taxon>Peronosporomycetes</taxon>
        <taxon>Albuginales</taxon>
        <taxon>Albuginaceae</taxon>
        <taxon>Albugo</taxon>
    </lineage>
</organism>
<evidence type="ECO:0000256" key="1">
    <source>
        <dbReference type="ARBA" id="ARBA00004123"/>
    </source>
</evidence>
<dbReference type="InterPro" id="IPR033467">
    <property type="entry name" value="Tesmin/TSO1-like_CXC"/>
</dbReference>
<dbReference type="HOGENOM" id="CLU_872688_0_0_1"/>
<accession>F0WLB4</accession>
<sequence length="319" mass="34971">MPGTTPHDHFYPFQSTKQDRSQAIASILERNPLAFQPKVVANGSETNNLHHLRGCNCRKSNCLKNYCECHQARVSCTNRCACHKCCNTEEFHSAKKMLILSAVAKKQSPAHDLVSDSTGRGPRHSRQLSFDEAPAPGHTDTTILPNLQRKRPFDGIGRGESRNVTLGKASGALQDSNSIFIDKIHDLARGNATITHAQSISTIENLIKTQFEDLNGATCLQHLSQSLLAAAISSGAKVKSTTNQQLEVGCSASHIVQHEREDCTDSGSSLFCHEGSIDSIDNPAVEVRAEYTIRPHEAITEGAIVQEFRDFIRSLSDEQ</sequence>
<dbReference type="EMBL" id="FR824188">
    <property type="protein sequence ID" value="CCA22077.1"/>
    <property type="molecule type" value="Genomic_DNA"/>
</dbReference>
<feature type="domain" description="CRC" evidence="5">
    <location>
        <begin position="1"/>
        <end position="90"/>
    </location>
</feature>
<evidence type="ECO:0000313" key="6">
    <source>
        <dbReference type="EMBL" id="CCA22077.1"/>
    </source>
</evidence>
<dbReference type="PROSITE" id="PS51634">
    <property type="entry name" value="CRC"/>
    <property type="match status" value="1"/>
</dbReference>
<dbReference type="SMART" id="SM01114">
    <property type="entry name" value="CXC"/>
    <property type="match status" value="1"/>
</dbReference>
<dbReference type="PANTHER" id="PTHR12446:SF34">
    <property type="entry name" value="PROTEIN LIN-54 HOMOLOG"/>
    <property type="match status" value="1"/>
</dbReference>
<proteinExistence type="inferred from homology"/>
<protein>
    <submittedName>
        <fullName evidence="6">Uncharacterized protein AlNc14C143G7302</fullName>
    </submittedName>
</protein>
<evidence type="ECO:0000256" key="3">
    <source>
        <dbReference type="ARBA" id="ARBA00023242"/>
    </source>
</evidence>
<name>F0WLB4_9STRA</name>
<reference evidence="6" key="2">
    <citation type="submission" date="2011-02" db="EMBL/GenBank/DDBJ databases">
        <authorList>
            <person name="MacLean D."/>
        </authorList>
    </citation>
    <scope>NUCLEOTIDE SEQUENCE</scope>
</reference>
<dbReference type="InterPro" id="IPR005172">
    <property type="entry name" value="CRC"/>
</dbReference>
<gene>
    <name evidence="6" type="primary">AlNc14C143G7302</name>
    <name evidence="6" type="ORF">ALNC14_082200</name>
</gene>
<comment type="similarity">
    <text evidence="2">Belongs to the lin-54 family.</text>
</comment>
<evidence type="ECO:0000256" key="2">
    <source>
        <dbReference type="ARBA" id="ARBA00007267"/>
    </source>
</evidence>
<dbReference type="InterPro" id="IPR028307">
    <property type="entry name" value="Lin-54_fam"/>
</dbReference>
<evidence type="ECO:0000259" key="5">
    <source>
        <dbReference type="PROSITE" id="PS51634"/>
    </source>
</evidence>
<comment type="subcellular location">
    <subcellularLocation>
        <location evidence="1">Nucleus</location>
    </subcellularLocation>
</comment>
<dbReference type="AlphaFoldDB" id="F0WLB4"/>
<dbReference type="Pfam" id="PF03638">
    <property type="entry name" value="TCR"/>
    <property type="match status" value="1"/>
</dbReference>
<evidence type="ECO:0000256" key="4">
    <source>
        <dbReference type="SAM" id="MobiDB-lite"/>
    </source>
</evidence>
<dbReference type="PANTHER" id="PTHR12446">
    <property type="entry name" value="TESMIN/TSO1-RELATED"/>
    <property type="match status" value="1"/>
</dbReference>